<dbReference type="EMBL" id="MWQY01000003">
    <property type="protein sequence ID" value="ORC37325.1"/>
    <property type="molecule type" value="Genomic_DNA"/>
</dbReference>
<sequence length="215" mass="24252">MDRRRLFFVLLILLLLIPVYSQNSEMPGDGSVEGEENGNAEYYRSVYELGDQVFNITAGLFIPLYYRRPGDFSTAPANLSLGGTGSIEYSSFINSNMTLGLSLKGMFAYTPNDRLLSMFPITGKLTYYITDSYPFEFPLYVHAGLCISRLESETFYGPTIMPGAGATWNMNSSWGFGINATWWWVPMWYGPSHEDTAKSRFGNFLDISLSATYHF</sequence>
<gene>
    <name evidence="1" type="ORF">B4O97_03795</name>
</gene>
<name>A0A1Y1S2M4_9SPIO</name>
<proteinExistence type="predicted"/>
<keyword evidence="2" id="KW-1185">Reference proteome</keyword>
<organism evidence="1 2">
    <name type="scientific">Marispirochaeta aestuarii</name>
    <dbReference type="NCBI Taxonomy" id="1963862"/>
    <lineage>
        <taxon>Bacteria</taxon>
        <taxon>Pseudomonadati</taxon>
        <taxon>Spirochaetota</taxon>
        <taxon>Spirochaetia</taxon>
        <taxon>Spirochaetales</taxon>
        <taxon>Spirochaetaceae</taxon>
        <taxon>Marispirochaeta</taxon>
    </lineage>
</organism>
<reference evidence="1 2" key="1">
    <citation type="submission" date="2017-03" db="EMBL/GenBank/DDBJ databases">
        <title>Draft Genome sequence of Marispirochaeta sp. strain JC444.</title>
        <authorList>
            <person name="Shivani Y."/>
            <person name="Subhash Y."/>
            <person name="Sasikala C."/>
            <person name="Ramana C."/>
        </authorList>
    </citation>
    <scope>NUCLEOTIDE SEQUENCE [LARGE SCALE GENOMIC DNA]</scope>
    <source>
        <strain evidence="1 2">JC444</strain>
    </source>
</reference>
<dbReference type="OrthoDB" id="369649at2"/>
<dbReference type="Proteomes" id="UP000192343">
    <property type="component" value="Unassembled WGS sequence"/>
</dbReference>
<dbReference type="STRING" id="1963862.B4O97_03795"/>
<protein>
    <recommendedName>
        <fullName evidence="3">Outer membrane protein beta-barrel domain-containing protein</fullName>
    </recommendedName>
</protein>
<dbReference type="AlphaFoldDB" id="A0A1Y1S2M4"/>
<evidence type="ECO:0000313" key="2">
    <source>
        <dbReference type="Proteomes" id="UP000192343"/>
    </source>
</evidence>
<comment type="caution">
    <text evidence="1">The sequence shown here is derived from an EMBL/GenBank/DDBJ whole genome shotgun (WGS) entry which is preliminary data.</text>
</comment>
<evidence type="ECO:0008006" key="3">
    <source>
        <dbReference type="Google" id="ProtNLM"/>
    </source>
</evidence>
<accession>A0A1Y1S2M4</accession>
<dbReference type="NCBIfam" id="NF047328">
    <property type="entry name" value="OMP_TP0733"/>
    <property type="match status" value="1"/>
</dbReference>
<dbReference type="RefSeq" id="WP_083048489.1">
    <property type="nucleotide sequence ID" value="NZ_MWQY01000003.1"/>
</dbReference>
<evidence type="ECO:0000313" key="1">
    <source>
        <dbReference type="EMBL" id="ORC37325.1"/>
    </source>
</evidence>